<keyword evidence="1" id="KW-1133">Transmembrane helix</keyword>
<name>A0A895XTS9_9ACTN</name>
<dbReference type="KEGG" id="nav:JQS30_07495"/>
<dbReference type="RefSeq" id="WP_213172735.1">
    <property type="nucleotide sequence ID" value="NZ_CP070496.1"/>
</dbReference>
<dbReference type="EMBL" id="CP070496">
    <property type="protein sequence ID" value="QSB06725.1"/>
    <property type="molecule type" value="Genomic_DNA"/>
</dbReference>
<keyword evidence="1" id="KW-0812">Transmembrane</keyword>
<dbReference type="AlphaFoldDB" id="A0A895XTS9"/>
<dbReference type="Proteomes" id="UP000662939">
    <property type="component" value="Chromosome"/>
</dbReference>
<evidence type="ECO:0000256" key="1">
    <source>
        <dbReference type="SAM" id="Phobius"/>
    </source>
</evidence>
<keyword evidence="3" id="KW-1185">Reference proteome</keyword>
<protein>
    <submittedName>
        <fullName evidence="2">Uncharacterized protein</fullName>
    </submittedName>
</protein>
<gene>
    <name evidence="2" type="ORF">JQS30_07495</name>
</gene>
<accession>A0A895XTS9</accession>
<evidence type="ECO:0000313" key="2">
    <source>
        <dbReference type="EMBL" id="QSB06725.1"/>
    </source>
</evidence>
<evidence type="ECO:0000313" key="3">
    <source>
        <dbReference type="Proteomes" id="UP000662939"/>
    </source>
</evidence>
<reference evidence="2" key="1">
    <citation type="submission" date="2021-02" db="EMBL/GenBank/DDBJ databases">
        <title>Natronoglycomyces albus gen. nov., sp. nov, a haloalkaliphilic actinobacterium from a soda solonchak soil.</title>
        <authorList>
            <person name="Sorokin D.Y."/>
            <person name="Khijniak T.V."/>
            <person name="Zakharycheva A.P."/>
            <person name="Boueva O.V."/>
            <person name="Ariskina E.V."/>
            <person name="Hahnke R.L."/>
            <person name="Bunk B."/>
            <person name="Sproer C."/>
            <person name="Schumann P."/>
            <person name="Evtushenko L.I."/>
            <person name="Kublanov I.V."/>
        </authorList>
    </citation>
    <scope>NUCLEOTIDE SEQUENCE</scope>
    <source>
        <strain evidence="2">DSM 106290</strain>
    </source>
</reference>
<sequence length="47" mass="4839">MGSFFSLVGALGVAALIISLSFLAFLAVAVVFGSMFLSMRIRDAIAG</sequence>
<feature type="transmembrane region" description="Helical" evidence="1">
    <location>
        <begin position="6"/>
        <end position="32"/>
    </location>
</feature>
<keyword evidence="1" id="KW-0472">Membrane</keyword>
<proteinExistence type="predicted"/>
<organism evidence="2 3">
    <name type="scientific">Natronoglycomyces albus</name>
    <dbReference type="NCBI Taxonomy" id="2811108"/>
    <lineage>
        <taxon>Bacteria</taxon>
        <taxon>Bacillati</taxon>
        <taxon>Actinomycetota</taxon>
        <taxon>Actinomycetes</taxon>
        <taxon>Glycomycetales</taxon>
        <taxon>Glycomycetaceae</taxon>
        <taxon>Natronoglycomyces</taxon>
    </lineage>
</organism>